<protein>
    <submittedName>
        <fullName evidence="2">Uncharacterized protein</fullName>
    </submittedName>
</protein>
<dbReference type="AlphaFoldDB" id="A0A369LUP8"/>
<dbReference type="Pfam" id="PF09605">
    <property type="entry name" value="Trep_Strep"/>
    <property type="match status" value="1"/>
</dbReference>
<keyword evidence="1" id="KW-0812">Transmembrane</keyword>
<feature type="transmembrane region" description="Helical" evidence="1">
    <location>
        <begin position="166"/>
        <end position="189"/>
    </location>
</feature>
<evidence type="ECO:0000256" key="1">
    <source>
        <dbReference type="SAM" id="Phobius"/>
    </source>
</evidence>
<comment type="caution">
    <text evidence="2">The sequence shown here is derived from an EMBL/GenBank/DDBJ whole genome shotgun (WGS) entry which is preliminary data.</text>
</comment>
<feature type="transmembrane region" description="Helical" evidence="1">
    <location>
        <begin position="117"/>
        <end position="146"/>
    </location>
</feature>
<dbReference type="OrthoDB" id="9781459at2"/>
<proteinExistence type="predicted"/>
<accession>A0A369LUP8</accession>
<name>A0A369LUP8_9ACTN</name>
<reference evidence="2 3" key="1">
    <citation type="journal article" date="2018" name="Elife">
        <title>Discovery and characterization of a prevalent human gut bacterial enzyme sufficient for the inactivation of a family of plant toxins.</title>
        <authorList>
            <person name="Koppel N."/>
            <person name="Bisanz J.E."/>
            <person name="Pandelia M.E."/>
            <person name="Turnbaugh P.J."/>
            <person name="Balskus E.P."/>
        </authorList>
    </citation>
    <scope>NUCLEOTIDE SEQUENCE [LARGE SCALE GENOMIC DNA]</scope>
    <source>
        <strain evidence="2 3">3C</strain>
    </source>
</reference>
<dbReference type="GeneID" id="78360849"/>
<sequence>MVTAASAQGSAKLQGKDFIFIAIFGLLLFIVFFVFAMVLGMNANTFWFTHAIGAIPGGIVWMYLAARVPKPGATAIMSIIVAIVGLLLGMLWTGPAGIVVGGALAEIVMAAGKRSKVAVIAAFAVWTLCFWLGQESMVFLAGGSYVDMVVQSGMSREYGETLVGFMQSPLIVVAGVLCVIGPIIGGILGSKVFSKHFARIAA</sequence>
<keyword evidence="3" id="KW-1185">Reference proteome</keyword>
<keyword evidence="1" id="KW-0472">Membrane</keyword>
<dbReference type="InterPro" id="IPR011733">
    <property type="entry name" value="CHP02185_IM"/>
</dbReference>
<evidence type="ECO:0000313" key="3">
    <source>
        <dbReference type="Proteomes" id="UP000254000"/>
    </source>
</evidence>
<feature type="transmembrane region" description="Helical" evidence="1">
    <location>
        <begin position="46"/>
        <end position="64"/>
    </location>
</feature>
<feature type="transmembrane region" description="Helical" evidence="1">
    <location>
        <begin position="18"/>
        <end position="39"/>
    </location>
</feature>
<dbReference type="EMBL" id="PPTS01000011">
    <property type="protein sequence ID" value="RDB61868.1"/>
    <property type="molecule type" value="Genomic_DNA"/>
</dbReference>
<feature type="transmembrane region" description="Helical" evidence="1">
    <location>
        <begin position="76"/>
        <end position="105"/>
    </location>
</feature>
<organism evidence="2 3">
    <name type="scientific">Gordonibacter pamelaeae</name>
    <dbReference type="NCBI Taxonomy" id="471189"/>
    <lineage>
        <taxon>Bacteria</taxon>
        <taxon>Bacillati</taxon>
        <taxon>Actinomycetota</taxon>
        <taxon>Coriobacteriia</taxon>
        <taxon>Eggerthellales</taxon>
        <taxon>Eggerthellaceae</taxon>
        <taxon>Gordonibacter</taxon>
    </lineage>
</organism>
<evidence type="ECO:0000313" key="2">
    <source>
        <dbReference type="EMBL" id="RDB61868.1"/>
    </source>
</evidence>
<gene>
    <name evidence="2" type="ORF">C1877_14220</name>
</gene>
<keyword evidence="1" id="KW-1133">Transmembrane helix</keyword>
<dbReference type="RefSeq" id="WP_015539316.1">
    <property type="nucleotide sequence ID" value="NZ_CABMMS010000011.1"/>
</dbReference>
<dbReference type="Proteomes" id="UP000254000">
    <property type="component" value="Unassembled WGS sequence"/>
</dbReference>
<dbReference type="NCBIfam" id="TIGR02185">
    <property type="entry name" value="Trep_Strep"/>
    <property type="match status" value="1"/>
</dbReference>